<dbReference type="CDD" id="cd00077">
    <property type="entry name" value="HDc"/>
    <property type="match status" value="1"/>
</dbReference>
<dbReference type="EMBL" id="AM180252">
    <property type="protein sequence ID" value="CAJ54226.1"/>
    <property type="molecule type" value="Genomic_DNA"/>
</dbReference>
<dbReference type="InterPro" id="IPR007685">
    <property type="entry name" value="RelA_SpoT"/>
</dbReference>
<dbReference type="FunFam" id="3.10.20.30:FF:000002">
    <property type="entry name" value="GTP pyrophosphokinase (RelA/SpoT)"/>
    <property type="match status" value="1"/>
</dbReference>
<dbReference type="STRING" id="363253.LI0170"/>
<dbReference type="Gene3D" id="3.30.70.260">
    <property type="match status" value="1"/>
</dbReference>
<dbReference type="Proteomes" id="UP000002430">
    <property type="component" value="Chromosome"/>
</dbReference>
<dbReference type="SMART" id="SM00954">
    <property type="entry name" value="RelA_SpoT"/>
    <property type="match status" value="1"/>
</dbReference>
<evidence type="ECO:0000259" key="4">
    <source>
        <dbReference type="PROSITE" id="PS51880"/>
    </source>
</evidence>
<dbReference type="NCBIfam" id="TIGR00691">
    <property type="entry name" value="spoT_relA"/>
    <property type="match status" value="1"/>
</dbReference>
<dbReference type="Gene3D" id="1.10.3210.10">
    <property type="entry name" value="Hypothetical protein af1432"/>
    <property type="match status" value="1"/>
</dbReference>
<comment type="similarity">
    <text evidence="1">Belongs to the relA/spoT family.</text>
</comment>
<dbReference type="SUPFAM" id="SSF81301">
    <property type="entry name" value="Nucleotidyltransferase"/>
    <property type="match status" value="1"/>
</dbReference>
<evidence type="ECO:0000259" key="2">
    <source>
        <dbReference type="PROSITE" id="PS51671"/>
    </source>
</evidence>
<dbReference type="InterPro" id="IPR045865">
    <property type="entry name" value="ACT-like_dom_sf"/>
</dbReference>
<protein>
    <submittedName>
        <fullName evidence="5">Guanosine polyphosphate pyrophosphohydrolases/synthetases</fullName>
    </submittedName>
</protein>
<dbReference type="AlphaFoldDB" id="Q1MS00"/>
<keyword evidence="6" id="KW-1185">Reference proteome</keyword>
<dbReference type="GO" id="GO:0008893">
    <property type="term" value="F:guanosine-3',5'-bis(diphosphate) 3'-diphosphatase activity"/>
    <property type="evidence" value="ECO:0007669"/>
    <property type="project" value="TreeGrafter"/>
</dbReference>
<dbReference type="eggNOG" id="COG0317">
    <property type="taxonomic scope" value="Bacteria"/>
</dbReference>
<dbReference type="GO" id="GO:0015969">
    <property type="term" value="P:guanosine tetraphosphate metabolic process"/>
    <property type="evidence" value="ECO:0007669"/>
    <property type="project" value="InterPro"/>
</dbReference>
<dbReference type="InterPro" id="IPR033655">
    <property type="entry name" value="TGS_RelA/SpoT"/>
</dbReference>
<dbReference type="Gene3D" id="3.10.20.30">
    <property type="match status" value="1"/>
</dbReference>
<dbReference type="Pfam" id="PF02824">
    <property type="entry name" value="TGS"/>
    <property type="match status" value="1"/>
</dbReference>
<dbReference type="InterPro" id="IPR002912">
    <property type="entry name" value="ACT_dom"/>
</dbReference>
<dbReference type="HOGENOM" id="CLU_012300_3_0_7"/>
<dbReference type="Pfam" id="PF19296">
    <property type="entry name" value="RelA_AH_RIS"/>
    <property type="match status" value="1"/>
</dbReference>
<dbReference type="SMART" id="SM00471">
    <property type="entry name" value="HDc"/>
    <property type="match status" value="1"/>
</dbReference>
<dbReference type="Pfam" id="PF04607">
    <property type="entry name" value="RelA_SpoT"/>
    <property type="match status" value="1"/>
</dbReference>
<dbReference type="GO" id="GO:0005886">
    <property type="term" value="C:plasma membrane"/>
    <property type="evidence" value="ECO:0007669"/>
    <property type="project" value="TreeGrafter"/>
</dbReference>
<dbReference type="SUPFAM" id="SSF81271">
    <property type="entry name" value="TGS-like"/>
    <property type="match status" value="1"/>
</dbReference>
<dbReference type="InterPro" id="IPR004095">
    <property type="entry name" value="TGS"/>
</dbReference>
<dbReference type="KEGG" id="lip:LI0170"/>
<evidence type="ECO:0000313" key="6">
    <source>
        <dbReference type="Proteomes" id="UP000002430"/>
    </source>
</evidence>
<dbReference type="Pfam" id="PF13291">
    <property type="entry name" value="ACT_4"/>
    <property type="match status" value="1"/>
</dbReference>
<name>Q1MS00_LAWIP</name>
<dbReference type="Pfam" id="PF13328">
    <property type="entry name" value="HD_4"/>
    <property type="match status" value="1"/>
</dbReference>
<evidence type="ECO:0000313" key="5">
    <source>
        <dbReference type="EMBL" id="CAJ54226.1"/>
    </source>
</evidence>
<dbReference type="GO" id="GO:0042594">
    <property type="term" value="P:response to starvation"/>
    <property type="evidence" value="ECO:0007669"/>
    <property type="project" value="TreeGrafter"/>
</dbReference>
<dbReference type="PROSITE" id="PS51831">
    <property type="entry name" value="HD"/>
    <property type="match status" value="1"/>
</dbReference>
<dbReference type="PANTHER" id="PTHR21262:SF36">
    <property type="entry name" value="BIFUNCTIONAL (P)PPGPP SYNTHASE_HYDROLASE SPOT"/>
    <property type="match status" value="1"/>
</dbReference>
<feature type="domain" description="TGS" evidence="4">
    <location>
        <begin position="396"/>
        <end position="457"/>
    </location>
</feature>
<dbReference type="InterPro" id="IPR012675">
    <property type="entry name" value="Beta-grasp_dom_sf"/>
</dbReference>
<feature type="domain" description="HD" evidence="3">
    <location>
        <begin position="55"/>
        <end position="154"/>
    </location>
</feature>
<dbReference type="SUPFAM" id="SSF55021">
    <property type="entry name" value="ACT-like"/>
    <property type="match status" value="1"/>
</dbReference>
<evidence type="ECO:0000256" key="1">
    <source>
        <dbReference type="RuleBase" id="RU003847"/>
    </source>
</evidence>
<dbReference type="CDD" id="cd04876">
    <property type="entry name" value="ACT_RelA-SpoT"/>
    <property type="match status" value="1"/>
</dbReference>
<dbReference type="InterPro" id="IPR045600">
    <property type="entry name" value="RelA/SpoT_AH_RIS"/>
</dbReference>
<dbReference type="PROSITE" id="PS51880">
    <property type="entry name" value="TGS"/>
    <property type="match status" value="1"/>
</dbReference>
<reference evidence="5 6" key="1">
    <citation type="submission" date="2005-11" db="EMBL/GenBank/DDBJ databases">
        <title>The complete genome sequence of Lawsonia intracellularis: the causative agent of proliferative enteropathy.</title>
        <authorList>
            <person name="Kaur K."/>
            <person name="Zhang Q."/>
            <person name="Beckler D."/>
            <person name="Munir S."/>
            <person name="Li L."/>
            <person name="Kinsley K."/>
            <person name="Herron L."/>
            <person name="Peterson A."/>
            <person name="May B."/>
            <person name="Singh S."/>
            <person name="Gebhart C."/>
            <person name="Kapur V."/>
        </authorList>
    </citation>
    <scope>NUCLEOTIDE SEQUENCE [LARGE SCALE GENOMIC DNA]</scope>
    <source>
        <strain evidence="5 6">PHE/MN1-00</strain>
    </source>
</reference>
<dbReference type="InterPro" id="IPR003607">
    <property type="entry name" value="HD/PDEase_dom"/>
</dbReference>
<comment type="function">
    <text evidence="1">In eubacteria ppGpp (guanosine 3'-diphosphate 5'-diphosphate) is a mediator of the stringent response that coordinates a variety of cellular activities in response to changes in nutritional abundance.</text>
</comment>
<dbReference type="SUPFAM" id="SSF109604">
    <property type="entry name" value="HD-domain/PDEase-like"/>
    <property type="match status" value="1"/>
</dbReference>
<dbReference type="Gene3D" id="3.30.460.10">
    <property type="entry name" value="Beta Polymerase, domain 2"/>
    <property type="match status" value="1"/>
</dbReference>
<dbReference type="InterPro" id="IPR004811">
    <property type="entry name" value="RelA/Spo_fam"/>
</dbReference>
<dbReference type="PROSITE" id="PS51671">
    <property type="entry name" value="ACT"/>
    <property type="match status" value="1"/>
</dbReference>
<dbReference type="InterPro" id="IPR006674">
    <property type="entry name" value="HD_domain"/>
</dbReference>
<feature type="domain" description="ACT" evidence="2">
    <location>
        <begin position="655"/>
        <end position="729"/>
    </location>
</feature>
<dbReference type="CDD" id="cd05399">
    <property type="entry name" value="NT_Rel-Spo_like"/>
    <property type="match status" value="1"/>
</dbReference>
<dbReference type="PANTHER" id="PTHR21262">
    <property type="entry name" value="GUANOSINE-3',5'-BIS DIPHOSPHATE 3'-PYROPHOSPHOHYDROLASE"/>
    <property type="match status" value="1"/>
</dbReference>
<proteinExistence type="inferred from homology"/>
<dbReference type="GO" id="GO:0008728">
    <property type="term" value="F:GTP diphosphokinase activity"/>
    <property type="evidence" value="ECO:0007669"/>
    <property type="project" value="TreeGrafter"/>
</dbReference>
<evidence type="ECO:0000259" key="3">
    <source>
        <dbReference type="PROSITE" id="PS51831"/>
    </source>
</evidence>
<gene>
    <name evidence="5" type="primary">relA</name>
    <name evidence="5" type="ordered locus">LI0170</name>
</gene>
<organism evidence="5 6">
    <name type="scientific">Lawsonia intracellularis (strain PHE/MN1-00)</name>
    <dbReference type="NCBI Taxonomy" id="363253"/>
    <lineage>
        <taxon>Bacteria</taxon>
        <taxon>Pseudomonadati</taxon>
        <taxon>Thermodesulfobacteriota</taxon>
        <taxon>Desulfovibrionia</taxon>
        <taxon>Desulfovibrionales</taxon>
        <taxon>Desulfovibrionaceae</taxon>
        <taxon>Lawsonia</taxon>
    </lineage>
</organism>
<dbReference type="FunFam" id="3.30.460.10:FF:000001">
    <property type="entry name" value="GTP pyrophosphokinase RelA"/>
    <property type="match status" value="1"/>
</dbReference>
<dbReference type="InterPro" id="IPR012676">
    <property type="entry name" value="TGS-like"/>
</dbReference>
<dbReference type="InterPro" id="IPR043519">
    <property type="entry name" value="NT_sf"/>
</dbReference>
<dbReference type="GO" id="GO:0015949">
    <property type="term" value="P:nucleobase-containing small molecule interconversion"/>
    <property type="evidence" value="ECO:0007669"/>
    <property type="project" value="UniProtKB-ARBA"/>
</dbReference>
<sequence length="731" mass="82661">MIEAPTVGLPTPMQNVLRRLEANKATATERSLVQKAYVYAAAAHEGQLRLSGEPYLSHPLAVAEMLSEMGFDAYAIMAALLHDTVEDTKCSLEDIETEFGKQVADIVNGVTKISMMSFESKEEQQAENFRKMILAMSQDIRVPIVKLADRLHNMRTLNFQKPHKRQSIAQETMDIYAPLANRLGLHRIKLELEDLSFKYLHPDIYTQISTWMHSNRVVERNLIERIISKIKAILHKNGLKGTVQGRVKHVYSIHKKMVEQHLTLDSMHDILAFRVIVDTISDCYAVLGLLHSQWKPLHGRFKDYISMPKVNGYQSLHTTVMGPEGERIEIQIRTNEMHKLAEQGVASHWLYKERNHSVNLSDVPQFEWLREVLDRQKDEKDSLEFMQSLRLELFKDEVYVFTPAGDVKELPKGATPLDFAFLIHTEIGNHCVGSRVNGKLVPLYSVLKSGDTVEIITDKNRYPSRDWLKIVKTAKARNRIQQYLRTEEKAAAISLGRELLEKEGRKLGISLTKAEKEGHLISLATHLSLGSVDELLASVGYARNTPRYTLKRLQTLMSSDETSSYSKVIAPHKKKKESSVLQNFSGVTVRGIDNMLVRFAKCCNPVPGDSIVGFISRGRGVIVHTETCPNVQALESDRLVSVQWDGHETVPFPARIYLVGINVVGLLADIALVFKAENVNVESCIVQRLIDGRSEMDATIGVRDIAHLYQVIDKLRQLPNIVEVLRKTADE</sequence>
<dbReference type="FunFam" id="1.10.3210.10:FF:000001">
    <property type="entry name" value="GTP pyrophosphokinase RelA"/>
    <property type="match status" value="1"/>
</dbReference>
<accession>Q1MS00</accession>
<dbReference type="CDD" id="cd01668">
    <property type="entry name" value="TGS_RSH"/>
    <property type="match status" value="1"/>
</dbReference>